<dbReference type="SUPFAM" id="SSF53448">
    <property type="entry name" value="Nucleotide-diphospho-sugar transferases"/>
    <property type="match status" value="1"/>
</dbReference>
<proteinExistence type="inferred from homology"/>
<dbReference type="InterPro" id="IPR050486">
    <property type="entry name" value="Mannose-1P_guanyltransferase"/>
</dbReference>
<dbReference type="Gene3D" id="3.90.550.10">
    <property type="entry name" value="Spore Coat Polysaccharide Biosynthesis Protein SpsA, Chain A"/>
    <property type="match status" value="1"/>
</dbReference>
<dbReference type="PROSITE" id="PS00101">
    <property type="entry name" value="HEXAPEP_TRANSFERASES"/>
    <property type="match status" value="1"/>
</dbReference>
<dbReference type="GO" id="GO:0016740">
    <property type="term" value="F:transferase activity"/>
    <property type="evidence" value="ECO:0007669"/>
    <property type="project" value="InterPro"/>
</dbReference>
<comment type="similarity">
    <text evidence="1">Belongs to the transferase hexapeptide repeat family.</text>
</comment>
<dbReference type="InterPro" id="IPR018357">
    <property type="entry name" value="Hexapep_transf_CS"/>
</dbReference>
<evidence type="ECO:0000256" key="1">
    <source>
        <dbReference type="ARBA" id="ARBA00007274"/>
    </source>
</evidence>
<dbReference type="FunFam" id="3.90.550.10:FF:000071">
    <property type="entry name" value="Mannose-1-phosphate guanyltransferase alpha"/>
    <property type="match status" value="1"/>
</dbReference>
<dbReference type="Ensembl" id="ENSXETT00000041698">
    <property type="protein sequence ID" value="ENSXETP00000041698"/>
    <property type="gene ID" value="ENSXETG00000019242"/>
</dbReference>
<dbReference type="GeneTree" id="ENSGT00940000157018"/>
<reference evidence="4" key="2">
    <citation type="submission" date="2011-08" db="UniProtKB">
        <authorList>
            <consortium name="Ensembl"/>
        </authorList>
    </citation>
    <scope>IDENTIFICATION</scope>
</reference>
<evidence type="ECO:0000259" key="3">
    <source>
        <dbReference type="Pfam" id="PF25087"/>
    </source>
</evidence>
<dbReference type="Pfam" id="PF25087">
    <property type="entry name" value="GMPPB_C"/>
    <property type="match status" value="1"/>
</dbReference>
<dbReference type="PANTHER" id="PTHR22572">
    <property type="entry name" value="SUGAR-1-PHOSPHATE GUANYL TRANSFERASE"/>
    <property type="match status" value="1"/>
</dbReference>
<organism evidence="4">
    <name type="scientific">Xenopus tropicalis</name>
    <name type="common">Western clawed frog</name>
    <name type="synonym">Silurana tropicalis</name>
    <dbReference type="NCBI Taxonomy" id="8364"/>
    <lineage>
        <taxon>Eukaryota</taxon>
        <taxon>Metazoa</taxon>
        <taxon>Chordata</taxon>
        <taxon>Craniata</taxon>
        <taxon>Vertebrata</taxon>
        <taxon>Euteleostomi</taxon>
        <taxon>Amphibia</taxon>
        <taxon>Batrachia</taxon>
        <taxon>Anura</taxon>
        <taxon>Pipoidea</taxon>
        <taxon>Pipidae</taxon>
        <taxon>Xenopodinae</taxon>
        <taxon>Xenopus</taxon>
        <taxon>Silurana</taxon>
    </lineage>
</organism>
<evidence type="ECO:0000259" key="2">
    <source>
        <dbReference type="Pfam" id="PF00483"/>
    </source>
</evidence>
<dbReference type="Pfam" id="PF00483">
    <property type="entry name" value="NTP_transferase"/>
    <property type="match status" value="1"/>
</dbReference>
<gene>
    <name evidence="4" type="primary">gmppa</name>
</gene>
<evidence type="ECO:0000313" key="4">
    <source>
        <dbReference type="Ensembl" id="ENSXETP00000041698"/>
    </source>
</evidence>
<dbReference type="Gene3D" id="2.160.10.10">
    <property type="entry name" value="Hexapeptide repeat proteins"/>
    <property type="match status" value="1"/>
</dbReference>
<dbReference type="CDD" id="cd06428">
    <property type="entry name" value="M1P_guanylylT_A_like_N"/>
    <property type="match status" value="1"/>
</dbReference>
<dbReference type="Bgee" id="ENSXETG00000019242">
    <property type="expression patterns" value="Expressed in neurula embryo and 13 other cell types or tissues"/>
</dbReference>
<sequence>MLKAVILIGGPQKGTRFRPLSFEVPKPLFPVAGVPMVQHHIEACSKVPNLKEILLIGFYQPNEALSSFLLKAQQEFKVAIRYLQEYSALGTGGGIYHFRDQILSGGPQAFFVMNADVCSAFPLVPMLDFHKQHGGSQSYVILGTTANRSQSLNYGCIVANGETQEVLHYVEKPGTFVSDIINCGIYLFSPSIFQHIAEVFHSRRHDLELFYIPHSEENSSWQRTEVIRLEQDVFTTLAGRGKLYVYKTEGCWSQIKSAGSAIYASRLYLSQYGSTHPERLASTKEGGPTIRGNVYIHPTANVDPSAVLGPNVSIGMGVTVGAGVRIRESIVLHGAVLQDHSCVLNTIVGWDSTVGRWARVEGTPSDPNPNDPYSKIDSETLFREGKLTPSITILGCNVSIPAEVVILNSIVLPHKELSRSFKNQIIL</sequence>
<protein>
    <submittedName>
        <fullName evidence="4">Mannose-1-phosphate guanyltransferase alpha</fullName>
    </submittedName>
</protein>
<accession>G1K3I7</accession>
<dbReference type="Xenbase" id="XB-GENE-984239">
    <property type="gene designation" value="gmppa"/>
</dbReference>
<feature type="domain" description="Nucleotidyl transferase" evidence="2">
    <location>
        <begin position="3"/>
        <end position="206"/>
    </location>
</feature>
<reference evidence="4" key="1">
    <citation type="journal article" date="2010" name="Science">
        <title>The genome of the Western clawed frog Xenopus tropicalis.</title>
        <authorList>
            <person name="Hellsten U."/>
            <person name="Harland R.M."/>
            <person name="Gilchrist M.J."/>
            <person name="Hendrix D."/>
            <person name="Jurka J."/>
            <person name="Kapitonov V."/>
            <person name="Ovcharenko I."/>
            <person name="Putnam N.H."/>
            <person name="Shu S."/>
            <person name="Taher L."/>
            <person name="Blitz I.L."/>
            <person name="Blumberg B."/>
            <person name="Dichmann D.S."/>
            <person name="Dubchak I."/>
            <person name="Amaya E."/>
            <person name="Detter J.C."/>
            <person name="Fletcher R."/>
            <person name="Gerhard D.S."/>
            <person name="Goodstein D."/>
            <person name="Graves T."/>
            <person name="Grigoriev I.V."/>
            <person name="Grimwood J."/>
            <person name="Kawashima T."/>
            <person name="Lindquist E."/>
            <person name="Lucas S.M."/>
            <person name="Mead P.E."/>
            <person name="Mitros T."/>
            <person name="Ogino H."/>
            <person name="Ohta Y."/>
            <person name="Poliakov A.V."/>
            <person name="Pollet N."/>
            <person name="Robert J."/>
            <person name="Salamov A."/>
            <person name="Sater A.K."/>
            <person name="Schmutz J."/>
            <person name="Terry A."/>
            <person name="Vize P.D."/>
            <person name="Warren W.C."/>
            <person name="Wells D."/>
            <person name="Wills A."/>
            <person name="Wilson R.K."/>
            <person name="Zimmerman L.B."/>
            <person name="Zorn A.M."/>
            <person name="Grainger R."/>
            <person name="Grammer T."/>
            <person name="Khokha M.K."/>
            <person name="Richardson P.M."/>
            <person name="Rokhsar D.S."/>
        </authorList>
    </citation>
    <scope>NUCLEOTIDE SEQUENCE [LARGE SCALE GENOMIC DNA]</scope>
    <source>
        <strain evidence="4">Nigerian</strain>
    </source>
</reference>
<dbReference type="InterPro" id="IPR056729">
    <property type="entry name" value="GMPPB_C"/>
</dbReference>
<dbReference type="AlphaFoldDB" id="G1K3I7"/>
<dbReference type="InterPro" id="IPR029044">
    <property type="entry name" value="Nucleotide-diphossugar_trans"/>
</dbReference>
<name>G1K3I7_XENTR</name>
<feature type="domain" description="Mannose-1-phosphate guanyltransferase C-terminal" evidence="3">
    <location>
        <begin position="290"/>
        <end position="426"/>
    </location>
</feature>
<dbReference type="InterPro" id="IPR005835">
    <property type="entry name" value="NTP_transferase_dom"/>
</dbReference>